<name>A0ABQ3IMS0_9GAMM</name>
<dbReference type="InterPro" id="IPR001173">
    <property type="entry name" value="Glyco_trans_2-like"/>
</dbReference>
<feature type="transmembrane region" description="Helical" evidence="4">
    <location>
        <begin position="321"/>
        <end position="339"/>
    </location>
</feature>
<evidence type="ECO:0000313" key="7">
    <source>
        <dbReference type="Proteomes" id="UP000626370"/>
    </source>
</evidence>
<feature type="transmembrane region" description="Helical" evidence="4">
    <location>
        <begin position="379"/>
        <end position="401"/>
    </location>
</feature>
<dbReference type="SUPFAM" id="SSF53448">
    <property type="entry name" value="Nucleotide-diphospho-sugar transferases"/>
    <property type="match status" value="1"/>
</dbReference>
<gene>
    <name evidence="6" type="ORF">GCM10011501_17180</name>
</gene>
<evidence type="ECO:0000256" key="4">
    <source>
        <dbReference type="SAM" id="Phobius"/>
    </source>
</evidence>
<evidence type="ECO:0000256" key="2">
    <source>
        <dbReference type="ARBA" id="ARBA00022676"/>
    </source>
</evidence>
<dbReference type="PANTHER" id="PTHR43630">
    <property type="entry name" value="POLY-BETA-1,6-N-ACETYL-D-GLUCOSAMINE SYNTHASE"/>
    <property type="match status" value="1"/>
</dbReference>
<proteinExistence type="inferred from homology"/>
<dbReference type="PANTHER" id="PTHR43630:SF1">
    <property type="entry name" value="POLY-BETA-1,6-N-ACETYL-D-GLUCOSAMINE SYNTHASE"/>
    <property type="match status" value="1"/>
</dbReference>
<protein>
    <submittedName>
        <fullName evidence="6">Glucosaminyltransferase</fullName>
    </submittedName>
</protein>
<dbReference type="Gene3D" id="3.90.550.10">
    <property type="entry name" value="Spore Coat Polysaccharide Biosynthesis Protein SpsA, Chain A"/>
    <property type="match status" value="1"/>
</dbReference>
<evidence type="ECO:0000256" key="3">
    <source>
        <dbReference type="ARBA" id="ARBA00022679"/>
    </source>
</evidence>
<accession>A0ABQ3IMS0</accession>
<comment type="similarity">
    <text evidence="1">Belongs to the glycosyltransferase 2 family.</text>
</comment>
<keyword evidence="4" id="KW-0472">Membrane</keyword>
<dbReference type="CDD" id="cd06423">
    <property type="entry name" value="CESA_like"/>
    <property type="match status" value="1"/>
</dbReference>
<sequence length="434" mass="50176">MIEQAFSFLANLTTAELFGYFWPFFILDMTRYVIIEGLVLLHYLPKRKRMVSEYQQAKQALFTQRPLVSILVPGKNEGQHLPKLVETLNRQTYSNIELIVVDDGSDDNTPIICQELNKRGLINVFIRNEVRGGKASAANTALNFAKGKYIVHIDADSHMDNNAIETILIPFFMNNEVGCVGGDVRVANYDTSLITQVQGVEYTKSLMLGRTVASQLGILRIVSGAYGAFRKDVLEQIKGWDVGPGLDGDITLKVRKLGYQVVHEPASVCYTNVPITIRKLAKQRYRWDKSMIRFRLRKHIDILKPSAEFRWSNFITVVDNLAFNLFLDIKWFIYFFLIIQLSSDYIVYILIINYSLYVLANLAQWIFSIILQKQLRQSPYYLSLLFVPLMPLYTGIFLRFVRTFSYIMELVHKRSYDDKWNPWKVSKVAKENKL</sequence>
<comment type="caution">
    <text evidence="6">The sequence shown here is derived from an EMBL/GenBank/DDBJ whole genome shotgun (WGS) entry which is preliminary data.</text>
</comment>
<dbReference type="InterPro" id="IPR029044">
    <property type="entry name" value="Nucleotide-diphossugar_trans"/>
</dbReference>
<keyword evidence="4" id="KW-1133">Transmembrane helix</keyword>
<evidence type="ECO:0000259" key="5">
    <source>
        <dbReference type="Pfam" id="PF00535"/>
    </source>
</evidence>
<evidence type="ECO:0000256" key="1">
    <source>
        <dbReference type="ARBA" id="ARBA00006739"/>
    </source>
</evidence>
<keyword evidence="3" id="KW-0808">Transferase</keyword>
<feature type="transmembrane region" description="Helical" evidence="4">
    <location>
        <begin position="20"/>
        <end position="44"/>
    </location>
</feature>
<dbReference type="EMBL" id="BNAH01000006">
    <property type="protein sequence ID" value="GHE88338.1"/>
    <property type="molecule type" value="Genomic_DNA"/>
</dbReference>
<keyword evidence="4" id="KW-0812">Transmembrane</keyword>
<dbReference type="Proteomes" id="UP000626370">
    <property type="component" value="Unassembled WGS sequence"/>
</dbReference>
<organism evidence="6 7">
    <name type="scientific">Thalassotalea profundi</name>
    <dbReference type="NCBI Taxonomy" id="2036687"/>
    <lineage>
        <taxon>Bacteria</taxon>
        <taxon>Pseudomonadati</taxon>
        <taxon>Pseudomonadota</taxon>
        <taxon>Gammaproteobacteria</taxon>
        <taxon>Alteromonadales</taxon>
        <taxon>Colwelliaceae</taxon>
        <taxon>Thalassotalea</taxon>
    </lineage>
</organism>
<dbReference type="Pfam" id="PF00535">
    <property type="entry name" value="Glycos_transf_2"/>
    <property type="match status" value="1"/>
</dbReference>
<keyword evidence="7" id="KW-1185">Reference proteome</keyword>
<reference evidence="7" key="1">
    <citation type="journal article" date="2019" name="Int. J. Syst. Evol. Microbiol.">
        <title>The Global Catalogue of Microorganisms (GCM) 10K type strain sequencing project: providing services to taxonomists for standard genome sequencing and annotation.</title>
        <authorList>
            <consortium name="The Broad Institute Genomics Platform"/>
            <consortium name="The Broad Institute Genome Sequencing Center for Infectious Disease"/>
            <person name="Wu L."/>
            <person name="Ma J."/>
        </authorList>
    </citation>
    <scope>NUCLEOTIDE SEQUENCE [LARGE SCALE GENOMIC DNA]</scope>
    <source>
        <strain evidence="7">CGMCC 1.15922</strain>
    </source>
</reference>
<evidence type="ECO:0000313" key="6">
    <source>
        <dbReference type="EMBL" id="GHE88338.1"/>
    </source>
</evidence>
<feature type="transmembrane region" description="Helical" evidence="4">
    <location>
        <begin position="345"/>
        <end position="367"/>
    </location>
</feature>
<dbReference type="RefSeq" id="WP_229817164.1">
    <property type="nucleotide sequence ID" value="NZ_BNAH01000006.1"/>
</dbReference>
<keyword evidence="2" id="KW-0328">Glycosyltransferase</keyword>
<feature type="domain" description="Glycosyltransferase 2-like" evidence="5">
    <location>
        <begin position="69"/>
        <end position="237"/>
    </location>
</feature>